<gene>
    <name evidence="1" type="ORF">GNT65_14705</name>
</gene>
<keyword evidence="2" id="KW-1185">Reference proteome</keyword>
<sequence length="161" mass="18384">MDPISQLFAAYLEMVSSNIVTSYEDAANTRLVSQRLVYEDTAIGFQHQLWRIREQSVCADTKQDVTQYAYCTRKAKRMFTSLCQQLSRRDDLNQHGRHLSTMYCNASLSYKPMIAHIGKPSSRSEQQQAQKRCNELILKAMQDKSPEVQQQKAIACAKANG</sequence>
<evidence type="ECO:0000313" key="2">
    <source>
        <dbReference type="Proteomes" id="UP000474778"/>
    </source>
</evidence>
<accession>A0A6L7I0W3</accession>
<dbReference type="EMBL" id="WRPA01000013">
    <property type="protein sequence ID" value="MXR69910.1"/>
    <property type="molecule type" value="Genomic_DNA"/>
</dbReference>
<organism evidence="1 2">
    <name type="scientific">Shewanella insulae</name>
    <dbReference type="NCBI Taxonomy" id="2681496"/>
    <lineage>
        <taxon>Bacteria</taxon>
        <taxon>Pseudomonadati</taxon>
        <taxon>Pseudomonadota</taxon>
        <taxon>Gammaproteobacteria</taxon>
        <taxon>Alteromonadales</taxon>
        <taxon>Shewanellaceae</taxon>
        <taxon>Shewanella</taxon>
    </lineage>
</organism>
<evidence type="ECO:0000313" key="1">
    <source>
        <dbReference type="EMBL" id="MXR69910.1"/>
    </source>
</evidence>
<proteinExistence type="predicted"/>
<comment type="caution">
    <text evidence="1">The sequence shown here is derived from an EMBL/GenBank/DDBJ whole genome shotgun (WGS) entry which is preliminary data.</text>
</comment>
<dbReference type="RefSeq" id="WP_160797481.1">
    <property type="nucleotide sequence ID" value="NZ_CANMWR010000009.1"/>
</dbReference>
<dbReference type="Proteomes" id="UP000474778">
    <property type="component" value="Unassembled WGS sequence"/>
</dbReference>
<dbReference type="AlphaFoldDB" id="A0A6L7I0W3"/>
<name>A0A6L7I0W3_9GAMM</name>
<reference evidence="1 2" key="1">
    <citation type="submission" date="2019-12" db="EMBL/GenBank/DDBJ databases">
        <title>Shewanella insulae sp. nov., isolated from a tidal flat.</title>
        <authorList>
            <person name="Yoon J.-H."/>
        </authorList>
    </citation>
    <scope>NUCLEOTIDE SEQUENCE [LARGE SCALE GENOMIC DNA]</scope>
    <source>
        <strain evidence="1 2">JBTF-M18</strain>
    </source>
</reference>
<protein>
    <submittedName>
        <fullName evidence="1">Uncharacterized protein</fullName>
    </submittedName>
</protein>